<dbReference type="EMBL" id="VFNV01000001">
    <property type="protein sequence ID" value="TQK76564.1"/>
    <property type="molecule type" value="Genomic_DNA"/>
</dbReference>
<dbReference type="AlphaFoldDB" id="A0A542SPL6"/>
<name>A0A542SPL6_9MICO</name>
<dbReference type="PANTHER" id="PTHR11717:SF7">
    <property type="entry name" value="LOW MOLECULAR WEIGHT PHOSPHOTYROSINE PROTEIN PHOSPHATASE"/>
    <property type="match status" value="1"/>
</dbReference>
<dbReference type="EC" id="3.1.3.48" evidence="2"/>
<dbReference type="PRINTS" id="PR00719">
    <property type="entry name" value="LMWPTPASE"/>
</dbReference>
<gene>
    <name evidence="7" type="ORF">FB389_1247</name>
</gene>
<dbReference type="Proteomes" id="UP000316181">
    <property type="component" value="Unassembled WGS sequence"/>
</dbReference>
<dbReference type="InterPro" id="IPR050438">
    <property type="entry name" value="LMW_PTPase"/>
</dbReference>
<dbReference type="Gene3D" id="3.40.50.2300">
    <property type="match status" value="1"/>
</dbReference>
<comment type="similarity">
    <text evidence="1">Belongs to the low molecular weight phosphotyrosine protein phosphatase family.</text>
</comment>
<comment type="caution">
    <text evidence="7">The sequence shown here is derived from an EMBL/GenBank/DDBJ whole genome shotgun (WGS) entry which is preliminary data.</text>
</comment>
<evidence type="ECO:0000313" key="8">
    <source>
        <dbReference type="Proteomes" id="UP000316181"/>
    </source>
</evidence>
<sequence length="175" mass="19085">MGQFRIMTVCTGNICRSPMAESILRAALDSAGIADRARVDSTAITSEEVGNRIDPRAARELKAAGYDPLPRHRARRIRASDIQSSDLILPMTSGHARYLRRLAGSLEADIRMLRTFDPSSGATPQAAPADRPEWDIADPWYGGPTDFTYTRREIEAAAPGVVDYVADLLGEGIAR</sequence>
<dbReference type="GO" id="GO:0004725">
    <property type="term" value="F:protein tyrosine phosphatase activity"/>
    <property type="evidence" value="ECO:0007669"/>
    <property type="project" value="UniProtKB-EC"/>
</dbReference>
<dbReference type="SMART" id="SM00226">
    <property type="entry name" value="LMWPc"/>
    <property type="match status" value="1"/>
</dbReference>
<feature type="active site" description="Proton donor" evidence="5">
    <location>
        <position position="138"/>
    </location>
</feature>
<dbReference type="Pfam" id="PF01451">
    <property type="entry name" value="LMWPc"/>
    <property type="match status" value="1"/>
</dbReference>
<evidence type="ECO:0000256" key="3">
    <source>
        <dbReference type="ARBA" id="ARBA00022801"/>
    </source>
</evidence>
<feature type="active site" description="Nucleophile" evidence="5">
    <location>
        <position position="10"/>
    </location>
</feature>
<evidence type="ECO:0000256" key="2">
    <source>
        <dbReference type="ARBA" id="ARBA00013064"/>
    </source>
</evidence>
<accession>A0A542SPL6</accession>
<dbReference type="CDD" id="cd16343">
    <property type="entry name" value="LMWPTP"/>
    <property type="match status" value="1"/>
</dbReference>
<organism evidence="7 8">
    <name type="scientific">Rarobacter incanus</name>
    <dbReference type="NCBI Taxonomy" id="153494"/>
    <lineage>
        <taxon>Bacteria</taxon>
        <taxon>Bacillati</taxon>
        <taxon>Actinomycetota</taxon>
        <taxon>Actinomycetes</taxon>
        <taxon>Micrococcales</taxon>
        <taxon>Rarobacteraceae</taxon>
        <taxon>Rarobacter</taxon>
    </lineage>
</organism>
<evidence type="ECO:0000256" key="1">
    <source>
        <dbReference type="ARBA" id="ARBA00011063"/>
    </source>
</evidence>
<keyword evidence="3" id="KW-0378">Hydrolase</keyword>
<keyword evidence="4" id="KW-0904">Protein phosphatase</keyword>
<dbReference type="RefSeq" id="WP_246043549.1">
    <property type="nucleotide sequence ID" value="NZ_BAAATB010000002.1"/>
</dbReference>
<feature type="domain" description="Phosphotyrosine protein phosphatase I" evidence="6">
    <location>
        <begin position="4"/>
        <end position="164"/>
    </location>
</feature>
<dbReference type="InterPro" id="IPR036196">
    <property type="entry name" value="Ptyr_pPase_sf"/>
</dbReference>
<feature type="active site" evidence="5">
    <location>
        <position position="16"/>
    </location>
</feature>
<dbReference type="InterPro" id="IPR023485">
    <property type="entry name" value="Ptyr_pPase"/>
</dbReference>
<evidence type="ECO:0000256" key="4">
    <source>
        <dbReference type="ARBA" id="ARBA00022912"/>
    </source>
</evidence>
<evidence type="ECO:0000256" key="5">
    <source>
        <dbReference type="PIRSR" id="PIRSR617867-1"/>
    </source>
</evidence>
<dbReference type="InterPro" id="IPR017867">
    <property type="entry name" value="Tyr_phospatase_low_mol_wt"/>
</dbReference>
<proteinExistence type="inferred from homology"/>
<dbReference type="PANTHER" id="PTHR11717">
    <property type="entry name" value="LOW MOLECULAR WEIGHT PROTEIN TYROSINE PHOSPHATASE"/>
    <property type="match status" value="1"/>
</dbReference>
<evidence type="ECO:0000259" key="6">
    <source>
        <dbReference type="SMART" id="SM00226"/>
    </source>
</evidence>
<keyword evidence="8" id="KW-1185">Reference proteome</keyword>
<dbReference type="SUPFAM" id="SSF52788">
    <property type="entry name" value="Phosphotyrosine protein phosphatases I"/>
    <property type="match status" value="1"/>
</dbReference>
<protein>
    <recommendedName>
        <fullName evidence="2">protein-tyrosine-phosphatase</fullName>
        <ecNumber evidence="2">3.1.3.48</ecNumber>
    </recommendedName>
</protein>
<reference evidence="7 8" key="1">
    <citation type="submission" date="2019-06" db="EMBL/GenBank/DDBJ databases">
        <title>Sequencing the genomes of 1000 actinobacteria strains.</title>
        <authorList>
            <person name="Klenk H.-P."/>
        </authorList>
    </citation>
    <scope>NUCLEOTIDE SEQUENCE [LARGE SCALE GENOMIC DNA]</scope>
    <source>
        <strain evidence="7 8">DSM 10596</strain>
    </source>
</reference>
<evidence type="ECO:0000313" key="7">
    <source>
        <dbReference type="EMBL" id="TQK76564.1"/>
    </source>
</evidence>